<dbReference type="Proteomes" id="UP000593605">
    <property type="component" value="Chromosome"/>
</dbReference>
<dbReference type="EMBL" id="CP063145">
    <property type="protein sequence ID" value="QOR73640.1"/>
    <property type="molecule type" value="Genomic_DNA"/>
</dbReference>
<proteinExistence type="predicted"/>
<evidence type="ECO:0000313" key="3">
    <source>
        <dbReference type="Proteomes" id="UP000184335"/>
    </source>
</evidence>
<dbReference type="OrthoDB" id="1122968at2"/>
<protein>
    <submittedName>
        <fullName evidence="2">Uncharacterized protein</fullName>
    </submittedName>
</protein>
<accession>A0A1M6F663</accession>
<organism evidence="2 3">
    <name type="scientific">Cruoricaptor ignavus</name>
    <dbReference type="NCBI Taxonomy" id="1118202"/>
    <lineage>
        <taxon>Bacteria</taxon>
        <taxon>Pseudomonadati</taxon>
        <taxon>Bacteroidota</taxon>
        <taxon>Flavobacteriia</taxon>
        <taxon>Flavobacteriales</taxon>
        <taxon>Weeksellaceae</taxon>
        <taxon>Cruoricaptor</taxon>
    </lineage>
</organism>
<evidence type="ECO:0000313" key="1">
    <source>
        <dbReference type="EMBL" id="QOR73640.1"/>
    </source>
</evidence>
<reference evidence="2 3" key="1">
    <citation type="submission" date="2016-11" db="EMBL/GenBank/DDBJ databases">
        <authorList>
            <person name="Jaros S."/>
            <person name="Januszkiewicz K."/>
            <person name="Wedrychowicz H."/>
        </authorList>
    </citation>
    <scope>NUCLEOTIDE SEQUENCE [LARGE SCALE GENOMIC DNA]</scope>
    <source>
        <strain evidence="2 3">DSM 25479</strain>
    </source>
</reference>
<evidence type="ECO:0000313" key="2">
    <source>
        <dbReference type="EMBL" id="SHI93170.1"/>
    </source>
</evidence>
<reference evidence="1 4" key="2">
    <citation type="submission" date="2020-10" db="EMBL/GenBank/DDBJ databases">
        <title>Complete genome of Cruoricapor ignavus strain M1214 isolated from the blood culture of a febrile patient.</title>
        <authorList>
            <person name="Guglielmino C.J.D."/>
        </authorList>
    </citation>
    <scope>NUCLEOTIDE SEQUENCE [LARGE SCALE GENOMIC DNA]</scope>
    <source>
        <strain evidence="1 4">M1214</strain>
    </source>
</reference>
<dbReference type="KEGG" id="civ:IMZ16_09010"/>
<sequence length="67" mass="8036">MTIERANGEILLKVSDNVDVMSLQKVVNFLKYRETLKKSKASETEVNELADELKRHWWQENRERFLQ</sequence>
<dbReference type="EMBL" id="FQYI01000006">
    <property type="protein sequence ID" value="SHI93170.1"/>
    <property type="molecule type" value="Genomic_DNA"/>
</dbReference>
<dbReference type="AlphaFoldDB" id="A0A1M6F663"/>
<dbReference type="STRING" id="1118202.SAMN05443429_106117"/>
<keyword evidence="3" id="KW-1185">Reference proteome</keyword>
<dbReference type="RefSeq" id="WP_073179760.1">
    <property type="nucleotide sequence ID" value="NZ_CP063145.1"/>
</dbReference>
<evidence type="ECO:0000313" key="4">
    <source>
        <dbReference type="Proteomes" id="UP000593605"/>
    </source>
</evidence>
<gene>
    <name evidence="1" type="ORF">IMZ16_09010</name>
    <name evidence="2" type="ORF">SAMN05443429_106117</name>
</gene>
<name>A0A1M6F663_9FLAO</name>
<dbReference type="Proteomes" id="UP000184335">
    <property type="component" value="Unassembled WGS sequence"/>
</dbReference>